<dbReference type="Proteomes" id="UP000007463">
    <property type="component" value="Chromosome"/>
</dbReference>
<gene>
    <name evidence="1" type="ordered locus">Fluta_0583</name>
</gene>
<accession>F2IGI1</accession>
<sequence>MADGPINCFSNDLDVVVNAIRRPRFKAGAELSSAVNLVGIDVEHDLLEDAEKLTVRVKIQSKTCETKECNC</sequence>
<dbReference type="OrthoDB" id="1467855at2"/>
<evidence type="ECO:0000313" key="2">
    <source>
        <dbReference type="Proteomes" id="UP000007463"/>
    </source>
</evidence>
<dbReference type="HOGENOM" id="CLU_177657_0_0_10"/>
<dbReference type="RefSeq" id="WP_013685359.1">
    <property type="nucleotide sequence ID" value="NC_015321.1"/>
</dbReference>
<evidence type="ECO:0000313" key="1">
    <source>
        <dbReference type="EMBL" id="AEA42587.1"/>
    </source>
</evidence>
<keyword evidence="2" id="KW-1185">Reference proteome</keyword>
<organism evidence="1 2">
    <name type="scientific">Fluviicola taffensis (strain DSM 16823 / NCIMB 13979 / RW262)</name>
    <dbReference type="NCBI Taxonomy" id="755732"/>
    <lineage>
        <taxon>Bacteria</taxon>
        <taxon>Pseudomonadati</taxon>
        <taxon>Bacteroidota</taxon>
        <taxon>Flavobacteriia</taxon>
        <taxon>Flavobacteriales</taxon>
        <taxon>Crocinitomicaceae</taxon>
        <taxon>Fluviicola</taxon>
    </lineage>
</organism>
<proteinExistence type="predicted"/>
<reference evidence="1 2" key="1">
    <citation type="journal article" date="2011" name="Stand. Genomic Sci.">
        <title>Complete genome sequence of the gliding freshwater bacterium Fluviicola taffensis type strain (RW262).</title>
        <authorList>
            <person name="Woyke T."/>
            <person name="Chertkov O."/>
            <person name="Lapidus A."/>
            <person name="Nolan M."/>
            <person name="Lucas S."/>
            <person name="Del Rio T.G."/>
            <person name="Tice H."/>
            <person name="Cheng J.F."/>
            <person name="Tapia R."/>
            <person name="Han C."/>
            <person name="Goodwin L."/>
            <person name="Pitluck S."/>
            <person name="Liolios K."/>
            <person name="Pagani I."/>
            <person name="Ivanova N."/>
            <person name="Huntemann M."/>
            <person name="Mavromatis K."/>
            <person name="Mikhailova N."/>
            <person name="Pati A."/>
            <person name="Chen A."/>
            <person name="Palaniappan K."/>
            <person name="Land M."/>
            <person name="Hauser L."/>
            <person name="Brambilla E.M."/>
            <person name="Rohde M."/>
            <person name="Mwirichia R."/>
            <person name="Sikorski J."/>
            <person name="Tindall B.J."/>
            <person name="Goker M."/>
            <person name="Bristow J."/>
            <person name="Eisen J.A."/>
            <person name="Markowitz V."/>
            <person name="Hugenholtz P."/>
            <person name="Klenk H.P."/>
            <person name="Kyrpides N.C."/>
        </authorList>
    </citation>
    <scope>NUCLEOTIDE SEQUENCE [LARGE SCALE GENOMIC DNA]</scope>
    <source>
        <strain evidence="2">DSM 16823 / RW262 / RW262</strain>
    </source>
</reference>
<reference evidence="2" key="2">
    <citation type="submission" date="2011-02" db="EMBL/GenBank/DDBJ databases">
        <title>The complete genome of Fluviicola taffensis DSM 16823.</title>
        <authorList>
            <consortium name="US DOE Joint Genome Institute (JGI-PGF)"/>
            <person name="Lucas S."/>
            <person name="Copeland A."/>
            <person name="Lapidus A."/>
            <person name="Bruce D."/>
            <person name="Goodwin L."/>
            <person name="Pitluck S."/>
            <person name="Kyrpides N."/>
            <person name="Mavromatis K."/>
            <person name="Ivanova N."/>
            <person name="Mikhailova N."/>
            <person name="Pagani I."/>
            <person name="Chertkov O."/>
            <person name="Detter J.C."/>
            <person name="Han C."/>
            <person name="Tapia R."/>
            <person name="Land M."/>
            <person name="Hauser L."/>
            <person name="Markowitz V."/>
            <person name="Cheng J.-F."/>
            <person name="Hugenholtz P."/>
            <person name="Woyke T."/>
            <person name="Wu D."/>
            <person name="Tindall B."/>
            <person name="Pomrenke H.G."/>
            <person name="Brambilla E."/>
            <person name="Klenk H.-P."/>
            <person name="Eisen J.A."/>
        </authorList>
    </citation>
    <scope>NUCLEOTIDE SEQUENCE [LARGE SCALE GENOMIC DNA]</scope>
    <source>
        <strain evidence="2">DSM 16823 / RW262 / RW262</strain>
    </source>
</reference>
<protein>
    <submittedName>
        <fullName evidence="1">Uncharacterized protein</fullName>
    </submittedName>
</protein>
<name>F2IGI1_FLUTR</name>
<dbReference type="AlphaFoldDB" id="F2IGI1"/>
<dbReference type="EMBL" id="CP002542">
    <property type="protein sequence ID" value="AEA42587.1"/>
    <property type="molecule type" value="Genomic_DNA"/>
</dbReference>
<dbReference type="STRING" id="755732.Fluta_0583"/>
<dbReference type="KEGG" id="fte:Fluta_0583"/>